<evidence type="ECO:0000313" key="6">
    <source>
        <dbReference type="Proteomes" id="UP000005926"/>
    </source>
</evidence>
<feature type="binding site" evidence="2">
    <location>
        <begin position="215"/>
        <end position="216"/>
    </location>
    <ligand>
        <name>ATP</name>
        <dbReference type="ChEBI" id="CHEBI:30616"/>
    </ligand>
</feature>
<evidence type="ECO:0000256" key="1">
    <source>
        <dbReference type="PIRSR" id="PIRSR640198-1"/>
    </source>
</evidence>
<dbReference type="Gene3D" id="1.10.10.10">
    <property type="entry name" value="Winged helix-like DNA-binding domain superfamily/Winged helix DNA-binding domain"/>
    <property type="match status" value="1"/>
</dbReference>
<feature type="active site" evidence="1">
    <location>
        <position position="174"/>
    </location>
</feature>
<feature type="domain" description="Fido" evidence="4">
    <location>
        <begin position="94"/>
        <end position="237"/>
    </location>
</feature>
<dbReference type="PANTHER" id="PTHR13504:SF38">
    <property type="entry name" value="FIDO DOMAIN-CONTAINING PROTEIN"/>
    <property type="match status" value="1"/>
</dbReference>
<feature type="binding site" evidence="2">
    <location>
        <position position="223"/>
    </location>
    <ligand>
        <name>ATP</name>
        <dbReference type="ChEBI" id="CHEBI:30616"/>
    </ligand>
</feature>
<feature type="binding site" evidence="2">
    <location>
        <begin position="124"/>
        <end position="133"/>
    </location>
    <ligand>
        <name>ATP</name>
        <dbReference type="ChEBI" id="CHEBI:30616"/>
    </ligand>
</feature>
<dbReference type="RefSeq" id="WP_005607547.1">
    <property type="nucleotide sequence ID" value="NZ_CP102283.1"/>
</dbReference>
<evidence type="ECO:0000256" key="3">
    <source>
        <dbReference type="PIRSR" id="PIRSR640198-3"/>
    </source>
</evidence>
<accession>C8NH65</accession>
<dbReference type="EMBL" id="ACKZ01000020">
    <property type="protein sequence ID" value="EEW37042.1"/>
    <property type="molecule type" value="Genomic_DNA"/>
</dbReference>
<protein>
    <submittedName>
        <fullName evidence="5">Fic family protein</fullName>
    </submittedName>
</protein>
<feature type="binding site" evidence="2">
    <location>
        <begin position="178"/>
        <end position="185"/>
    </location>
    <ligand>
        <name>ATP</name>
        <dbReference type="ChEBI" id="CHEBI:30616"/>
    </ligand>
</feature>
<reference evidence="5 6" key="1">
    <citation type="submission" date="2009-08" db="EMBL/GenBank/DDBJ databases">
        <authorList>
            <person name="Muzny D."/>
            <person name="Qin X."/>
            <person name="Deng J."/>
            <person name="Jiang H."/>
            <person name="Liu Y."/>
            <person name="Qu J."/>
            <person name="Song X.-Z."/>
            <person name="Zhang L."/>
            <person name="Thornton R."/>
            <person name="Coyle M."/>
            <person name="Francisco L."/>
            <person name="Jackson L."/>
            <person name="Javaid M."/>
            <person name="Korchina V."/>
            <person name="Kovar C."/>
            <person name="Mata R."/>
            <person name="Mathew T."/>
            <person name="Ngo R."/>
            <person name="Nguyen L."/>
            <person name="Nguyen N."/>
            <person name="Okwuonu G."/>
            <person name="Ongeri F."/>
            <person name="Pham C."/>
            <person name="Simmons D."/>
            <person name="Wilczek-Boney K."/>
            <person name="Hale W."/>
            <person name="Jakkamsetti A."/>
            <person name="Pham P."/>
            <person name="Ruth R."/>
            <person name="San Lucas F."/>
            <person name="Warren J."/>
            <person name="Zhang J."/>
            <person name="Zhao Z."/>
            <person name="Zhou C."/>
            <person name="Zhu D."/>
            <person name="Lee S."/>
            <person name="Bess C."/>
            <person name="Blankenburg K."/>
            <person name="Forbes L."/>
            <person name="Fu Q."/>
            <person name="Gubbala S."/>
            <person name="Hirani K."/>
            <person name="Jayaseelan J.C."/>
            <person name="Lara F."/>
            <person name="Munidasa M."/>
            <person name="Palculict T."/>
            <person name="Patil S."/>
            <person name="Pu L.-L."/>
            <person name="Saada N."/>
            <person name="Tang L."/>
            <person name="Weissenberger G."/>
            <person name="Zhu Y."/>
            <person name="Hemphill L."/>
            <person name="Shang Y."/>
            <person name="Youmans B."/>
            <person name="Ayvaz T."/>
            <person name="Ross M."/>
            <person name="Santibanez J."/>
            <person name="Aqrawi P."/>
            <person name="Gross S."/>
            <person name="Joshi V."/>
            <person name="Fowler G."/>
            <person name="Nazareth L."/>
            <person name="Reid J."/>
            <person name="Worley K."/>
            <person name="Petrosino J."/>
            <person name="Highlander S."/>
            <person name="Gibbs R."/>
        </authorList>
    </citation>
    <scope>NUCLEOTIDE SEQUENCE [LARGE SCALE GENOMIC DNA]</scope>
    <source>
        <strain evidence="5 6">ATCC 49175</strain>
    </source>
</reference>
<dbReference type="InterPro" id="IPR003812">
    <property type="entry name" value="Fido"/>
</dbReference>
<proteinExistence type="predicted"/>
<dbReference type="GeneID" id="78412009"/>
<sequence length="331" mass="37897">MQANFQITEKMLGLVHNIAELLTTYSIEKRPLLLRKENRIRSIQSSLAIENNSLTLEQVTDIIEGHRVLGSPKDIHEVQNAYEAYERVFSMDPYSVEDFLEAHRLLTHGLVKHPGHFRLSDVGVYDASGRLVHIGARPQFVPGLVEELFSWAKNSQLLDLVKSCLVHFELEMIHPFEDGNGRMGRLWQSLILSRWNPLFEWLPIESVIHAHQQGYYDALAISNKENDATVFVEFMLEVILETLEEVKVQDRIEEENTEYIVLQSLKPKEREVFEQVKAYLEQYGNIGNQQVQELTGLSAATVRRYLSLFVKVGLLTSSGSTKGKLYSLDSI</sequence>
<feature type="site" description="Important for autoinhibition of adenylyltransferase activity" evidence="3">
    <location>
        <position position="50"/>
    </location>
</feature>
<dbReference type="HOGENOM" id="CLU_047250_0_0_9"/>
<dbReference type="InterPro" id="IPR036388">
    <property type="entry name" value="WH-like_DNA-bd_sf"/>
</dbReference>
<dbReference type="InterPro" id="IPR036597">
    <property type="entry name" value="Fido-like_dom_sf"/>
</dbReference>
<comment type="caution">
    <text evidence="5">The sequence shown here is derived from an EMBL/GenBank/DDBJ whole genome shotgun (WGS) entry which is preliminary data.</text>
</comment>
<dbReference type="eggNOG" id="COG3177">
    <property type="taxonomic scope" value="Bacteria"/>
</dbReference>
<dbReference type="Gene3D" id="1.10.3290.10">
    <property type="entry name" value="Fido-like domain"/>
    <property type="match status" value="1"/>
</dbReference>
<keyword evidence="6" id="KW-1185">Reference proteome</keyword>
<dbReference type="PROSITE" id="PS51459">
    <property type="entry name" value="FIDO"/>
    <property type="match status" value="1"/>
</dbReference>
<name>C8NH65_9LACT</name>
<dbReference type="AlphaFoldDB" id="C8NH65"/>
<dbReference type="InterPro" id="IPR040198">
    <property type="entry name" value="Fido_containing"/>
</dbReference>
<organism evidence="5 6">
    <name type="scientific">Granulicatella adiacens ATCC 49175</name>
    <dbReference type="NCBI Taxonomy" id="638301"/>
    <lineage>
        <taxon>Bacteria</taxon>
        <taxon>Bacillati</taxon>
        <taxon>Bacillota</taxon>
        <taxon>Bacilli</taxon>
        <taxon>Lactobacillales</taxon>
        <taxon>Carnobacteriaceae</taxon>
        <taxon>Granulicatella</taxon>
    </lineage>
</organism>
<gene>
    <name evidence="5" type="ORF">HMPREF0444_1260</name>
</gene>
<keyword evidence="2" id="KW-0547">Nucleotide-binding</keyword>
<evidence type="ECO:0000313" key="5">
    <source>
        <dbReference type="EMBL" id="EEW37042.1"/>
    </source>
</evidence>
<keyword evidence="2" id="KW-0067">ATP-binding</keyword>
<dbReference type="STRING" id="638301.HMPREF0444_1260"/>
<evidence type="ECO:0000259" key="4">
    <source>
        <dbReference type="PROSITE" id="PS51459"/>
    </source>
</evidence>
<evidence type="ECO:0000256" key="2">
    <source>
        <dbReference type="PIRSR" id="PIRSR640198-2"/>
    </source>
</evidence>
<dbReference type="PANTHER" id="PTHR13504">
    <property type="entry name" value="FIDO DOMAIN-CONTAINING PROTEIN DDB_G0283145"/>
    <property type="match status" value="1"/>
</dbReference>
<dbReference type="GO" id="GO:0005524">
    <property type="term" value="F:ATP binding"/>
    <property type="evidence" value="ECO:0007669"/>
    <property type="project" value="UniProtKB-KW"/>
</dbReference>
<dbReference type="Pfam" id="PF02661">
    <property type="entry name" value="Fic"/>
    <property type="match status" value="1"/>
</dbReference>
<dbReference type="Proteomes" id="UP000005926">
    <property type="component" value="Unassembled WGS sequence"/>
</dbReference>
<dbReference type="SUPFAM" id="SSF140931">
    <property type="entry name" value="Fic-like"/>
    <property type="match status" value="1"/>
</dbReference>